<reference evidence="1 2" key="1">
    <citation type="journal article" date="2017" name="Elife">
        <title>Extensive horizontal gene transfer in cheese-associated bacteria.</title>
        <authorList>
            <person name="Bonham K.S."/>
            <person name="Wolfe B.E."/>
            <person name="Dutton R.J."/>
        </authorList>
    </citation>
    <scope>NUCLEOTIDE SEQUENCE [LARGE SCALE GENOMIC DNA]</scope>
    <source>
        <strain evidence="1 2">JB182</strain>
    </source>
</reference>
<protein>
    <submittedName>
        <fullName evidence="1">Uncharacterized protein</fullName>
    </submittedName>
</protein>
<dbReference type="AlphaFoldDB" id="A0A2N7S228"/>
<proteinExistence type="predicted"/>
<sequence>MALLLLGVVRLLSDWTKSSDVSDNDKEDRRSNMKAIMWQKFYNKVTSWRSQFSGRKFWQYATETRWAYGVSVMAARPLP</sequence>
<evidence type="ECO:0000313" key="1">
    <source>
        <dbReference type="EMBL" id="PMQ20206.1"/>
    </source>
</evidence>
<accession>A0A2N7S228</accession>
<name>A0A2N7S228_9MICC</name>
<organism evidence="1 2">
    <name type="scientific">Glutamicibacter arilaitensis</name>
    <dbReference type="NCBI Taxonomy" id="256701"/>
    <lineage>
        <taxon>Bacteria</taxon>
        <taxon>Bacillati</taxon>
        <taxon>Actinomycetota</taxon>
        <taxon>Actinomycetes</taxon>
        <taxon>Micrococcales</taxon>
        <taxon>Micrococcaceae</taxon>
        <taxon>Glutamicibacter</taxon>
    </lineage>
</organism>
<dbReference type="EMBL" id="PNQX01000001">
    <property type="protein sequence ID" value="PMQ20206.1"/>
    <property type="molecule type" value="Genomic_DNA"/>
</dbReference>
<evidence type="ECO:0000313" key="2">
    <source>
        <dbReference type="Proteomes" id="UP000235739"/>
    </source>
</evidence>
<gene>
    <name evidence="1" type="ORF">CIK84_00855</name>
</gene>
<comment type="caution">
    <text evidence="1">The sequence shown here is derived from an EMBL/GenBank/DDBJ whole genome shotgun (WGS) entry which is preliminary data.</text>
</comment>
<dbReference type="Proteomes" id="UP000235739">
    <property type="component" value="Unassembled WGS sequence"/>
</dbReference>